<reference evidence="4 5" key="1">
    <citation type="submission" date="2014-06" db="EMBL/GenBank/DDBJ databases">
        <title>Evolutionary Origins and Diversification of the Mycorrhizal Mutualists.</title>
        <authorList>
            <consortium name="DOE Joint Genome Institute"/>
            <consortium name="Mycorrhizal Genomics Consortium"/>
            <person name="Kohler A."/>
            <person name="Kuo A."/>
            <person name="Nagy L.G."/>
            <person name="Floudas D."/>
            <person name="Copeland A."/>
            <person name="Barry K.W."/>
            <person name="Cichocki N."/>
            <person name="Veneault-Fourrey C."/>
            <person name="LaButti K."/>
            <person name="Lindquist E.A."/>
            <person name="Lipzen A."/>
            <person name="Lundell T."/>
            <person name="Morin E."/>
            <person name="Murat C."/>
            <person name="Riley R."/>
            <person name="Ohm R."/>
            <person name="Sun H."/>
            <person name="Tunlid A."/>
            <person name="Henrissat B."/>
            <person name="Grigoriev I.V."/>
            <person name="Hibbett D.S."/>
            <person name="Martin F."/>
        </authorList>
    </citation>
    <scope>NUCLEOTIDE SEQUENCE [LARGE SCALE GENOMIC DNA]</scope>
    <source>
        <strain evidence="4 5">SS14</strain>
    </source>
</reference>
<dbReference type="InterPro" id="IPR001878">
    <property type="entry name" value="Znf_CCHC"/>
</dbReference>
<evidence type="ECO:0000256" key="2">
    <source>
        <dbReference type="PROSITE-ProRule" id="PRU00047"/>
    </source>
</evidence>
<organism evidence="4 5">
    <name type="scientific">Sphaerobolus stellatus (strain SS14)</name>
    <dbReference type="NCBI Taxonomy" id="990650"/>
    <lineage>
        <taxon>Eukaryota</taxon>
        <taxon>Fungi</taxon>
        <taxon>Dikarya</taxon>
        <taxon>Basidiomycota</taxon>
        <taxon>Agaricomycotina</taxon>
        <taxon>Agaricomycetes</taxon>
        <taxon>Phallomycetidae</taxon>
        <taxon>Geastrales</taxon>
        <taxon>Sphaerobolaceae</taxon>
        <taxon>Sphaerobolus</taxon>
    </lineage>
</organism>
<keyword evidence="5" id="KW-1185">Reference proteome</keyword>
<dbReference type="SUPFAM" id="SSF57756">
    <property type="entry name" value="Retrovirus zinc finger-like domains"/>
    <property type="match status" value="1"/>
</dbReference>
<accession>A0A0C9UEY9</accession>
<feature type="domain" description="CCHC-type" evidence="3">
    <location>
        <begin position="28"/>
        <end position="43"/>
    </location>
</feature>
<evidence type="ECO:0000259" key="3">
    <source>
        <dbReference type="PROSITE" id="PS50158"/>
    </source>
</evidence>
<dbReference type="HOGENOM" id="CLU_489307_0_0_1"/>
<keyword evidence="2" id="KW-0479">Metal-binding</keyword>
<keyword evidence="2" id="KW-0863">Zinc-finger</keyword>
<dbReference type="Gene3D" id="2.40.70.10">
    <property type="entry name" value="Acid Proteases"/>
    <property type="match status" value="1"/>
</dbReference>
<dbReference type="PROSITE" id="PS50158">
    <property type="entry name" value="ZF_CCHC"/>
    <property type="match status" value="1"/>
</dbReference>
<sequence length="557" mass="62826">MRIIHEEINPNNTGNFNQKDDLHAKGLCFICKEKNHLVRDCPSKKYVSPLTQIRLAAIDIEKVAENIDQQMLGSHMLELFNIDFLGICSKGDCKRNLKKVWERLIPALLEAVPFKTDFFGVPEYDPYEWKQFKIDKFDDAHLILYDWHTGDDHLLDTGLLMQSTNNIIEHIRLEKLRMSSEGTLINELQAVRALERTKENIFGICSSSTLELSCAAAELESVSDEQNDSLASISSKNSNSDTLAVFQEVYDDIANILGELVHFGDCVLQSPCLLQQHFTIVPTQFNRISIADHVLNIVHTVSSDQFFNPNFNVAEFITNEIRNRVDDIPLTALYTGDSEYGLWENDWIIDPWDEIDNDDVILAHNQRVDELIENETIIQLRFPAIEHYHCISPNSPECLTFSTRGESNQQEGVKSHSSSHSVLDLKSLSSSEESLPALEHIELLAVEESQQNNTHQVGSKIHHISGLQQNSASPKDFKRPIPRSIIVQVLIQGHKFRALLDSGSLSDFIGSKVIDLLCLTVHHLAKPITCQLAASGSCTQITGTTNALLKYQDMNEI</sequence>
<keyword evidence="2" id="KW-0862">Zinc</keyword>
<dbReference type="AlphaFoldDB" id="A0A0C9UEY9"/>
<dbReference type="InterPro" id="IPR021109">
    <property type="entry name" value="Peptidase_aspartic_dom_sf"/>
</dbReference>
<keyword evidence="1" id="KW-0507">mRNA processing</keyword>
<dbReference type="InterPro" id="IPR036875">
    <property type="entry name" value="Znf_CCHC_sf"/>
</dbReference>
<dbReference type="Proteomes" id="UP000054279">
    <property type="component" value="Unassembled WGS sequence"/>
</dbReference>
<proteinExistence type="predicted"/>
<dbReference type="GO" id="GO:0006397">
    <property type="term" value="P:mRNA processing"/>
    <property type="evidence" value="ECO:0007669"/>
    <property type="project" value="UniProtKB-KW"/>
</dbReference>
<evidence type="ECO:0000313" key="5">
    <source>
        <dbReference type="Proteomes" id="UP000054279"/>
    </source>
</evidence>
<gene>
    <name evidence="4" type="ORF">M422DRAFT_275579</name>
</gene>
<dbReference type="EMBL" id="KN837591">
    <property type="protein sequence ID" value="KIJ23775.1"/>
    <property type="molecule type" value="Genomic_DNA"/>
</dbReference>
<protein>
    <recommendedName>
        <fullName evidence="3">CCHC-type domain-containing protein</fullName>
    </recommendedName>
</protein>
<dbReference type="GO" id="GO:0003676">
    <property type="term" value="F:nucleic acid binding"/>
    <property type="evidence" value="ECO:0007669"/>
    <property type="project" value="InterPro"/>
</dbReference>
<evidence type="ECO:0000256" key="1">
    <source>
        <dbReference type="ARBA" id="ARBA00022664"/>
    </source>
</evidence>
<dbReference type="Gene3D" id="4.10.60.10">
    <property type="entry name" value="Zinc finger, CCHC-type"/>
    <property type="match status" value="1"/>
</dbReference>
<name>A0A0C9UEY9_SPHS4</name>
<dbReference type="GO" id="GO:0008270">
    <property type="term" value="F:zinc ion binding"/>
    <property type="evidence" value="ECO:0007669"/>
    <property type="project" value="UniProtKB-KW"/>
</dbReference>
<dbReference type="SMART" id="SM00343">
    <property type="entry name" value="ZnF_C2HC"/>
    <property type="match status" value="1"/>
</dbReference>
<evidence type="ECO:0000313" key="4">
    <source>
        <dbReference type="EMBL" id="KIJ23775.1"/>
    </source>
</evidence>